<dbReference type="EMBL" id="CAJNOE010000091">
    <property type="protein sequence ID" value="CAF0896176.1"/>
    <property type="molecule type" value="Genomic_DNA"/>
</dbReference>
<feature type="compositionally biased region" description="Pro residues" evidence="4">
    <location>
        <begin position="1098"/>
        <end position="1111"/>
    </location>
</feature>
<dbReference type="PROSITE" id="PS50294">
    <property type="entry name" value="WD_REPEATS_REGION"/>
    <property type="match status" value="3"/>
</dbReference>
<evidence type="ECO:0000256" key="2">
    <source>
        <dbReference type="ARBA" id="ARBA00022737"/>
    </source>
</evidence>
<organism evidence="5 6">
    <name type="scientific">Adineta steineri</name>
    <dbReference type="NCBI Taxonomy" id="433720"/>
    <lineage>
        <taxon>Eukaryota</taxon>
        <taxon>Metazoa</taxon>
        <taxon>Spiralia</taxon>
        <taxon>Gnathifera</taxon>
        <taxon>Rotifera</taxon>
        <taxon>Eurotatoria</taxon>
        <taxon>Bdelloidea</taxon>
        <taxon>Adinetida</taxon>
        <taxon>Adinetidae</taxon>
        <taxon>Adineta</taxon>
    </lineage>
</organism>
<dbReference type="Proteomes" id="UP000663860">
    <property type="component" value="Unassembled WGS sequence"/>
</dbReference>
<dbReference type="PROSITE" id="PS50082">
    <property type="entry name" value="WD_REPEATS_2"/>
    <property type="match status" value="3"/>
</dbReference>
<sequence>MTIKDNDEIQEDSTTVVDDITPIASRAQSSYSAKRTKLTIAPIKCGENRIHYLWRLLRCSIRRTIDAVARADDTDIERSHGLHFIRNINHDIPVKCISFNSKRKEIVSIDHDQIAHVYHSDGRAYKKLKLDIKFNRLFYCVNEDEFIAWSNGRKEVHMLSADLEILSTSTCDYNIFDLNYNETTSDVFTCGKGGATVWQFRFNRRYIVPKFDCREGISPDLEYNILAAEQTDGSIQRLFITAGYDVLTFNIANEGRHFFTKQDLHVRPIVAMTFIDQRDVLVTAGRDGSIKVWDNRWFILYAYVGHQDRILYLSKHPFGPYLISSSQDRTIRVWSFEYGDVVDIIHVPEPISHMNIAVNYEKFIVKSAKCLQLWCVKHYCDFLTFIGSPISKILCTSHPNYPIRSVLLCKDSTVRIVACTTGDVLTSLVCDLNFIITSCAYAIAQNTLFVSNGNTILKADTSLNPCKIIQQFDINEYTINCLVIYEYIAQNSMEETPALKALVTKPSSEIINNGLKGFSRTLLIAGLSNGHIAVLKWDTGEIDFSLDMHSTRPVVDIIANSSADQIITCGVDLIIRIWRVFPYAVESLAVTRSIFCALPPIHLTIMKNSLAVAFRDEPTMTHSLMLYNLDNNERFDHPPDNDHCDKVTAISGCSKLKLIATGSLDGTLRIWNGENQLIRMIVIHDNIHSLHFINDSGDLIIGIGDHLYAMSHLSYLPKVIVFKTISMQFTPTIPENKASEEINNTELIRMSSENVIRLKKAHKADQIALNSNREMVDAADFHIKLAEQVKIKNQELEKLEKRDLEIAQIAEGKLHRTKKYKISSKVRKAAFDEYMKMYLKEPKKGLLDDDMYKVTEQELFGPSPTPPDPYTIDGDNGFFRSLKEANSDPLSKLYDDRGQQLYQLQQHYSFQSTLPNDDIHSLKQQQEQNEAKKLLESNLQKLTLPSERPHYGSGTMIPNSVLAKLLWPDPLPPRKQDVEEWTPPTLSDQQLQAIEETQPVDEEAEWRELMASMTKKRLGVDDDDMTDRSEKKNQKDPSDLMKQLTGIAQQTAEPPQPIPSEEEPVKTKSKRQEVAKAIGPIGPSNKLARQTSIRRSPSLPPVSPAKPPQTPGSPTRSIHTPGSTTKSVRTPVKPLTPYVDEPTSVINESTSFVNDSTQTVEFRSKTPREFSPAFLYFIDKLVELNWFAEQYPLIKVDIFLETCDEDLFPTHVLQRLDMIVSVEDRLAVLHELEDLYRSCSVNDQTRDSLIDKILTQLTKFNPLYYDTYDIEFISTYLRLLVLLKKMSIDVVGEFIYWYLEGGDRLRPFIKHIFEQCGLQDSFNHFYNEMDSWKLWELDLTQSRRSGIKTLAHEWLRRWAQAFRTHIGEMHSRLKNGDVKVKISNATSRALTGDTSLSKKSTVKGKKLTVTLNTLPRLNTSNISSIEIINYFVEMTQDQINEQNKAQESLDSKTVLVLPTINKQSALGRLGESHTIFHRPVKRNPIFVPYEHRFEPGELSMGRYVNYPVRKLFLDPFRRQIFTEDIEYEDNEPYLLTLKLAPKFFLPILSQVTKS</sequence>
<name>A0A813ZBB5_9BILA</name>
<feature type="compositionally biased region" description="Polar residues" evidence="4">
    <location>
        <begin position="1112"/>
        <end position="1128"/>
    </location>
</feature>
<dbReference type="PRINTS" id="PR00320">
    <property type="entry name" value="GPROTEINBRPT"/>
</dbReference>
<dbReference type="InterPro" id="IPR015943">
    <property type="entry name" value="WD40/YVTN_repeat-like_dom_sf"/>
</dbReference>
<protein>
    <submittedName>
        <fullName evidence="5">Uncharacterized protein</fullName>
    </submittedName>
</protein>
<evidence type="ECO:0000256" key="4">
    <source>
        <dbReference type="SAM" id="MobiDB-lite"/>
    </source>
</evidence>
<feature type="compositionally biased region" description="Basic and acidic residues" evidence="4">
    <location>
        <begin position="1026"/>
        <end position="1039"/>
    </location>
</feature>
<dbReference type="InterPro" id="IPR011047">
    <property type="entry name" value="Quinoprotein_ADH-like_sf"/>
</dbReference>
<evidence type="ECO:0000313" key="6">
    <source>
        <dbReference type="Proteomes" id="UP000663860"/>
    </source>
</evidence>
<dbReference type="InterPro" id="IPR020472">
    <property type="entry name" value="WD40_PAC1"/>
</dbReference>
<keyword evidence="2" id="KW-0677">Repeat</keyword>
<feature type="repeat" description="WD" evidence="3">
    <location>
        <begin position="262"/>
        <end position="294"/>
    </location>
</feature>
<dbReference type="SUPFAM" id="SSF50978">
    <property type="entry name" value="WD40 repeat-like"/>
    <property type="match status" value="1"/>
</dbReference>
<feature type="region of interest" description="Disordered" evidence="4">
    <location>
        <begin position="1013"/>
        <end position="1141"/>
    </location>
</feature>
<dbReference type="Gene3D" id="2.130.10.10">
    <property type="entry name" value="YVTN repeat-like/Quinoprotein amine dehydrogenase"/>
    <property type="match status" value="3"/>
</dbReference>
<gene>
    <name evidence="5" type="ORF">IZO911_LOCUS11996</name>
</gene>
<dbReference type="PANTHER" id="PTHR45532">
    <property type="entry name" value="WD REPEAT-CONTAINING PROTEIN 97"/>
    <property type="match status" value="1"/>
</dbReference>
<feature type="repeat" description="WD" evidence="3">
    <location>
        <begin position="303"/>
        <end position="344"/>
    </location>
</feature>
<dbReference type="PANTHER" id="PTHR45532:SF1">
    <property type="entry name" value="WD REPEAT-CONTAINING PROTEIN 97"/>
    <property type="match status" value="1"/>
</dbReference>
<evidence type="ECO:0000256" key="1">
    <source>
        <dbReference type="ARBA" id="ARBA00022574"/>
    </source>
</evidence>
<evidence type="ECO:0000313" key="5">
    <source>
        <dbReference type="EMBL" id="CAF0896176.1"/>
    </source>
</evidence>
<dbReference type="InterPro" id="IPR001680">
    <property type="entry name" value="WD40_rpt"/>
</dbReference>
<dbReference type="Pfam" id="PF00400">
    <property type="entry name" value="WD40"/>
    <property type="match status" value="3"/>
</dbReference>
<proteinExistence type="predicted"/>
<comment type="caution">
    <text evidence="5">The sequence shown here is derived from an EMBL/GenBank/DDBJ whole genome shotgun (WGS) entry which is preliminary data.</text>
</comment>
<keyword evidence="1 3" id="KW-0853">WD repeat</keyword>
<feature type="compositionally biased region" description="Basic and acidic residues" evidence="4">
    <location>
        <begin position="1063"/>
        <end position="1074"/>
    </location>
</feature>
<dbReference type="SMART" id="SM00320">
    <property type="entry name" value="WD40"/>
    <property type="match status" value="5"/>
</dbReference>
<reference evidence="5" key="1">
    <citation type="submission" date="2021-02" db="EMBL/GenBank/DDBJ databases">
        <authorList>
            <person name="Nowell W R."/>
        </authorList>
    </citation>
    <scope>NUCLEOTIDE SEQUENCE</scope>
</reference>
<evidence type="ECO:0000256" key="3">
    <source>
        <dbReference type="PROSITE-ProRule" id="PRU00221"/>
    </source>
</evidence>
<accession>A0A813ZBB5</accession>
<feature type="repeat" description="WD" evidence="3">
    <location>
        <begin position="640"/>
        <end position="672"/>
    </location>
</feature>
<dbReference type="InterPro" id="IPR036322">
    <property type="entry name" value="WD40_repeat_dom_sf"/>
</dbReference>
<dbReference type="SUPFAM" id="SSF50998">
    <property type="entry name" value="Quinoprotein alcohol dehydrogenase-like"/>
    <property type="match status" value="1"/>
</dbReference>